<keyword evidence="9" id="KW-0539">Nucleus</keyword>
<dbReference type="Pfam" id="PF12455">
    <property type="entry name" value="Dynactin"/>
    <property type="match status" value="1"/>
</dbReference>
<keyword evidence="8" id="KW-0963">Cytoplasm</keyword>
<dbReference type="InterPro" id="IPR022157">
    <property type="entry name" value="Dynactin"/>
</dbReference>
<evidence type="ECO:0000256" key="7">
    <source>
        <dbReference type="ARBA" id="ARBA00023054"/>
    </source>
</evidence>
<dbReference type="GO" id="GO:0030286">
    <property type="term" value="C:dynein complex"/>
    <property type="evidence" value="ECO:0007669"/>
    <property type="project" value="UniProtKB-KW"/>
</dbReference>
<dbReference type="InterPro" id="IPR050358">
    <property type="entry name" value="RSE1/DDB1/CFT1"/>
</dbReference>
<proteinExistence type="inferred from homology"/>
<dbReference type="Pfam" id="PF03178">
    <property type="entry name" value="CPSF_A"/>
    <property type="match status" value="1"/>
</dbReference>
<organism evidence="15 16">
    <name type="scientific">Clunio marinus</name>
    <dbReference type="NCBI Taxonomy" id="568069"/>
    <lineage>
        <taxon>Eukaryota</taxon>
        <taxon>Metazoa</taxon>
        <taxon>Ecdysozoa</taxon>
        <taxon>Arthropoda</taxon>
        <taxon>Hexapoda</taxon>
        <taxon>Insecta</taxon>
        <taxon>Pterygota</taxon>
        <taxon>Neoptera</taxon>
        <taxon>Endopterygota</taxon>
        <taxon>Diptera</taxon>
        <taxon>Nematocera</taxon>
        <taxon>Chironomoidea</taxon>
        <taxon>Chironomidae</taxon>
        <taxon>Clunio</taxon>
    </lineage>
</organism>
<name>A0A1J1IPL7_9DIPT</name>
<evidence type="ECO:0000313" key="15">
    <source>
        <dbReference type="EMBL" id="CRL02189.1"/>
    </source>
</evidence>
<evidence type="ECO:0000256" key="8">
    <source>
        <dbReference type="ARBA" id="ARBA00023212"/>
    </source>
</evidence>
<feature type="compositionally biased region" description="Basic and acidic residues" evidence="13">
    <location>
        <begin position="276"/>
        <end position="293"/>
    </location>
</feature>
<dbReference type="Gene3D" id="1.10.150.910">
    <property type="match status" value="1"/>
</dbReference>
<dbReference type="InterPro" id="IPR004871">
    <property type="entry name" value="RSE1/DDB1/CPSF1_C"/>
</dbReference>
<evidence type="ECO:0000256" key="9">
    <source>
        <dbReference type="ARBA" id="ARBA00023242"/>
    </source>
</evidence>
<feature type="compositionally biased region" description="Polar residues" evidence="13">
    <location>
        <begin position="94"/>
        <end position="144"/>
    </location>
</feature>
<keyword evidence="16" id="KW-1185">Reference proteome</keyword>
<comment type="similarity">
    <text evidence="3">Belongs to the dynactin 150 kDa subunit family.</text>
</comment>
<dbReference type="GO" id="GO:0005874">
    <property type="term" value="C:microtubule"/>
    <property type="evidence" value="ECO:0007669"/>
    <property type="project" value="UniProtKB-KW"/>
</dbReference>
<dbReference type="SUPFAM" id="SSF50978">
    <property type="entry name" value="WD40 repeat-like"/>
    <property type="match status" value="1"/>
</dbReference>
<dbReference type="InterPro" id="IPR015943">
    <property type="entry name" value="WD40/YVTN_repeat-like_dom_sf"/>
</dbReference>
<dbReference type="PROSITE" id="PS00845">
    <property type="entry name" value="CAP_GLY_1"/>
    <property type="match status" value="1"/>
</dbReference>
<evidence type="ECO:0000256" key="10">
    <source>
        <dbReference type="ARBA" id="ARBA00038266"/>
    </source>
</evidence>
<feature type="compositionally biased region" description="Low complexity" evidence="13">
    <location>
        <begin position="193"/>
        <end position="204"/>
    </location>
</feature>
<dbReference type="InterPro" id="IPR018846">
    <property type="entry name" value="Beta-prop_RSE1/DDB1/CPSF1_1st"/>
</dbReference>
<evidence type="ECO:0000256" key="11">
    <source>
        <dbReference type="ARBA" id="ARBA00040929"/>
    </source>
</evidence>
<dbReference type="GO" id="GO:0003676">
    <property type="term" value="F:nucleic acid binding"/>
    <property type="evidence" value="ECO:0007669"/>
    <property type="project" value="InterPro"/>
</dbReference>
<dbReference type="SUPFAM" id="SSF74924">
    <property type="entry name" value="Cap-Gly domain"/>
    <property type="match status" value="1"/>
</dbReference>
<dbReference type="STRING" id="568069.A0A1J1IPL7"/>
<keyword evidence="6" id="KW-0243">Dynein</keyword>
<dbReference type="Pfam" id="PF23726">
    <property type="entry name" value="Beta-prop_RSE1_2nd"/>
    <property type="match status" value="1"/>
</dbReference>
<evidence type="ECO:0000259" key="14">
    <source>
        <dbReference type="PROSITE" id="PS50245"/>
    </source>
</evidence>
<feature type="region of interest" description="Disordered" evidence="13">
    <location>
        <begin position="271"/>
        <end position="293"/>
    </location>
</feature>
<feature type="coiled-coil region" evidence="12">
    <location>
        <begin position="949"/>
        <end position="1104"/>
    </location>
</feature>
<dbReference type="InterPro" id="IPR036322">
    <property type="entry name" value="WD40_repeat_dom_sf"/>
</dbReference>
<dbReference type="PROSITE" id="PS50245">
    <property type="entry name" value="CAP_GLY_2"/>
    <property type="match status" value="1"/>
</dbReference>
<dbReference type="FunFam" id="2.130.10.10:FF:000027">
    <property type="entry name" value="Splicing factor 3B subunit 3"/>
    <property type="match status" value="1"/>
</dbReference>
<dbReference type="Proteomes" id="UP000183832">
    <property type="component" value="Unassembled WGS sequence"/>
</dbReference>
<evidence type="ECO:0000256" key="12">
    <source>
        <dbReference type="SAM" id="Coils"/>
    </source>
</evidence>
<accession>A0A1J1IPL7</accession>
<feature type="region of interest" description="Disordered" evidence="13">
    <location>
        <begin position="78"/>
        <end position="171"/>
    </location>
</feature>
<feature type="compositionally biased region" description="Polar residues" evidence="13">
    <location>
        <begin position="153"/>
        <end position="169"/>
    </location>
</feature>
<feature type="domain" description="CAP-Gly" evidence="14">
    <location>
        <begin position="27"/>
        <end position="69"/>
    </location>
</feature>
<dbReference type="FunFam" id="2.130.10.10:FF:000041">
    <property type="entry name" value="Splicing factor 3b subunit 3"/>
    <property type="match status" value="1"/>
</dbReference>
<dbReference type="InterPro" id="IPR058543">
    <property type="entry name" value="Beta-prop_RSE1/DDB1/CPSF1_2nd"/>
</dbReference>
<dbReference type="Pfam" id="PF01302">
    <property type="entry name" value="CAP_GLY"/>
    <property type="match status" value="1"/>
</dbReference>
<evidence type="ECO:0000256" key="2">
    <source>
        <dbReference type="ARBA" id="ARBA00004245"/>
    </source>
</evidence>
<evidence type="ECO:0000256" key="6">
    <source>
        <dbReference type="ARBA" id="ARBA00023017"/>
    </source>
</evidence>
<comment type="subcellular location">
    <subcellularLocation>
        <location evidence="2">Cytoplasm</location>
        <location evidence="2">Cytoskeleton</location>
    </subcellularLocation>
    <subcellularLocation>
        <location evidence="1">Nucleus</location>
    </subcellularLocation>
</comment>
<feature type="coiled-coil region" evidence="12">
    <location>
        <begin position="211"/>
        <end position="238"/>
    </location>
</feature>
<evidence type="ECO:0000256" key="13">
    <source>
        <dbReference type="SAM" id="MobiDB-lite"/>
    </source>
</evidence>
<dbReference type="InterPro" id="IPR000938">
    <property type="entry name" value="CAP-Gly_domain"/>
</dbReference>
<sequence>MSEKLLKNGTRVEIKDKNIKGTIQYVGLTSFATGRWVGVVLDEPKGKNNGTIKGQTYFSCEENYGMFVRESQCVFLDESDNPIPESPDDKPSRSRLSNSGSIKSLVNLSGSNPVAKPTTSRLSLAGSRQSLSGSRTQLTQSMGSEKSEIPKPTKTSMSSQDPNTTQQPPSKRASFIETGFLETLKPQFTPGQSLTSPSVAPSSSTEEKIHNLQMQQENEDLKKQVVDLTEKLETLRVRRSDDKERLRELDKMKTQFEQLQEFKGKIMDAQSSLQRELQRSRQETKDAIEARDRHEEEMSELAENVELITLDKEMAEEKADTLQLELDTAKERIEELTLDLEILKTEMQEKSVIGKDGVGGESGGGVSAYELKQLEQQNTRLRETLVRMRDLSAHEKHESQKLHKELELKKSEVMELQRTKEKLSSRVDELEAQIVDLQEQVDAALGAEEMVEQLADKKMELEDRVKALEEEVSELEALEEVHEQLVESNHELELDLREELDMAHSAKREALREKDAALETVLDRDQTIFKFRELVQRLNDQTQELREKLNQESQNIGKDHRIADTIDFKQVFAESKAHTRAIDLQLRQIELTQVNEHIKYLLAYMPETFMARGGDHDAILVILLVSRIVFKAGIIVTQARERFGAVSLIDRNAIMQGHAVHQFAFRSRLLHHVHNLQSIMHQFLFGLSSCTPDCLLKIGSSLPEMVAQEKIVDSMVDLLKLNQLDENSSTENLEKCVTFFNAMYSVLLMSEGLTNETQMVRDSIASITSACDSVETDSAIIRGLVQSGDETSESGLLLQFVIQTSENIRQQLKLVKRRLPQDASVTKCNLSTNTLQNLKQTADNLSRLLILINLTAKHVIAYVTSDAADATSLVSISHTKLWELLGQLSERVYEQDDRGASQNIKNVLANANTDMSQLAQYLLDHEYEIMSATQNEKVQQPIVTRAQIVKKQLEETKTLTATLENKEAEIRQLKMNAKLKQSELSEMQIRKDLAEKKLSVLQQDHESNSIKLQKQLEEALEKLEKKEKEFEETMDHLQSDIDSLENERGALREKLKVYGNKKGDLKTTTALDITANSPYIAQELVLLKKALNEERDERMKLQAKEYENILKSLKPLHVPKIKDKRLNVLDDKLRKVKYEMVMSLVKGSEIPSSNTQHSNLTKLIQDHKNRQQQIRSEIQMKAENLATEVVQDIIMYLYNLTLQRATGITHAIHGNFSGSKIQEILISHGKSLELVRPDPNTGKVHTLLQTEIFGVIRSMMSFRLTGSTKDYAIVGSDSGRILILEYNQTKNQLVKVQLETFGKSGCRRIVPGQYLAVDPKGRAVMIGAVEKQKLVYILNRDSENHLTISSPLEAHKSNTLCYHMVGVDNGFENPMFACLEIDYSDIDLDPSGEAAAKAKQIITFYELDLGLNHVVRKYHEELDEHANFLITVPGGNDGPSGVLICSENYLTYKNTGAQADIRCPIPRRRNDLDDPERGMIFICSATHRTKSMFFFLLQTEQGDIFKVTLDMNEEAVSAIKLKYFDTVPPATSMSVLKSGFLFVACEFGNHFLYQIAHLGDDEEEPEFSSAMPLEEGDTFFFAPRPLKNLVMVDEIPSYAPILGCHVADLANEDTPQLYLACGRGPRSSIRVLRHGLEVSEMAVSELPGIPLSVWSIKKRVDDEFDAYIIVSFVNATLVLSIGDTVEEVTDSGFLGTTPTLCCSALGDDALVQVYPDGIRHIRADRRVNEWKAPNKKTIVKCAVNQRQVVIALSGGELVYFEMDPTGQLNEFTERKKMMADVLCMALGSIKPGELQTHFLAVGLADSTVRIISLHRQDCLQPRSMQALPSQAESLCLVEMGIGESEEDEDGTIRKGGNGSIYLNIGLQNGVLLRTVLDPISGDLTDTRTRYLGSRPVKLFRIKIQGNEAVLAMSSRSWLSYYYQNRFHLTPLSYETLEYASGFSSEQCSEGIVAISTNTLRILALEKLGAVFNQISFPLEYTPKRLVIHNESSRLIISETDHNAYTEATKTMRKRQMAQEMIEAAGDDEQELAQELADAFINEVLPEDTFSAPKAGYGMWASQIRIMDPVNGQTLFKVQLEQNEAIMSMCLVKFGQDGKNYLAVGVVKDMQLNPRQAGCGYIDLYRVDNQCATLNLIHRTEIEDIPGAIAPFQGRLLVGVGKILRIYDLGKKKMLRKCENKHIPNQIVNIQTRGQRVFVSDVQESVYCIRYKRNENQLIIFADDTFPRWITTTTMLDFDTIATADKFGNIAILRLPHTVNDDVDEDPTGNKALWDRGLLNGASQKAENIITFHVGEIVMSLQKAMLIPGGPESLIYTTLSGTVGALVPFTSREDFDFFQHLEMHMRNENPPLCGRDHLSYRCFYYPVKNVLDGDLCEQFTALDPVKQKSIATDLSRSALEIFFPFDLDFCNNVKISTFL</sequence>
<feature type="region of interest" description="Disordered" evidence="13">
    <location>
        <begin position="186"/>
        <end position="209"/>
    </location>
</feature>
<dbReference type="PANTHER" id="PTHR10644">
    <property type="entry name" value="DNA REPAIR/RNA PROCESSING CPSF FAMILY"/>
    <property type="match status" value="1"/>
</dbReference>
<dbReference type="FunFam" id="1.10.150.910:FF:000002">
    <property type="entry name" value="Splicing factor 3B subunit 3"/>
    <property type="match status" value="1"/>
</dbReference>
<protein>
    <recommendedName>
        <fullName evidence="4">Dynactin subunit 1</fullName>
    </recommendedName>
    <alternativeName>
        <fullName evidence="11">Splicing factor 3B subunit 3</fullName>
    </alternativeName>
</protein>
<dbReference type="OrthoDB" id="436637at2759"/>
<comment type="similarity">
    <text evidence="10">Belongs to the RSE1 family.</text>
</comment>
<reference evidence="15 16" key="1">
    <citation type="submission" date="2015-04" db="EMBL/GenBank/DDBJ databases">
        <authorList>
            <person name="Syromyatnikov M.Y."/>
            <person name="Popov V.N."/>
        </authorList>
    </citation>
    <scope>NUCLEOTIDE SEQUENCE [LARGE SCALE GENOMIC DNA]</scope>
</reference>
<dbReference type="SMART" id="SM01052">
    <property type="entry name" value="CAP_GLY"/>
    <property type="match status" value="1"/>
</dbReference>
<evidence type="ECO:0000256" key="1">
    <source>
        <dbReference type="ARBA" id="ARBA00004123"/>
    </source>
</evidence>
<keyword evidence="7 12" id="KW-0175">Coiled coil</keyword>
<evidence type="ECO:0000256" key="3">
    <source>
        <dbReference type="ARBA" id="ARBA00011010"/>
    </source>
</evidence>
<dbReference type="InterPro" id="IPR036859">
    <property type="entry name" value="CAP-Gly_dom_sf"/>
</dbReference>
<dbReference type="GO" id="GO:0005634">
    <property type="term" value="C:nucleus"/>
    <property type="evidence" value="ECO:0007669"/>
    <property type="project" value="UniProtKB-SubCell"/>
</dbReference>
<evidence type="ECO:0000256" key="4">
    <source>
        <dbReference type="ARBA" id="ARBA00016574"/>
    </source>
</evidence>
<dbReference type="Gene3D" id="2.30.30.190">
    <property type="entry name" value="CAP Gly-rich-like domain"/>
    <property type="match status" value="1"/>
</dbReference>
<keyword evidence="8" id="KW-0206">Cytoskeleton</keyword>
<gene>
    <name evidence="15" type="ORF">CLUMA_CG015332</name>
</gene>
<dbReference type="EMBL" id="CVRI01000057">
    <property type="protein sequence ID" value="CRL02189.1"/>
    <property type="molecule type" value="Genomic_DNA"/>
</dbReference>
<dbReference type="Pfam" id="PF10433">
    <property type="entry name" value="Beta-prop_RSE1_1st"/>
    <property type="match status" value="1"/>
</dbReference>
<dbReference type="Gene3D" id="2.130.10.10">
    <property type="entry name" value="YVTN repeat-like/Quinoprotein amine dehydrogenase"/>
    <property type="match status" value="3"/>
</dbReference>
<keyword evidence="5" id="KW-0493">Microtubule</keyword>
<evidence type="ECO:0000256" key="5">
    <source>
        <dbReference type="ARBA" id="ARBA00022701"/>
    </source>
</evidence>
<evidence type="ECO:0000313" key="16">
    <source>
        <dbReference type="Proteomes" id="UP000183832"/>
    </source>
</evidence>